<keyword evidence="2 6" id="KW-0812">Transmembrane</keyword>
<dbReference type="GO" id="GO:0016020">
    <property type="term" value="C:membrane"/>
    <property type="evidence" value="ECO:0007669"/>
    <property type="project" value="UniProtKB-SubCell"/>
</dbReference>
<dbReference type="InterPro" id="IPR002921">
    <property type="entry name" value="Fungal_lipase-type"/>
</dbReference>
<feature type="region of interest" description="Disordered" evidence="5">
    <location>
        <begin position="473"/>
        <end position="533"/>
    </location>
</feature>
<feature type="transmembrane region" description="Helical" evidence="6">
    <location>
        <begin position="405"/>
        <end position="425"/>
    </location>
</feature>
<feature type="compositionally biased region" description="Basic and acidic residues" evidence="5">
    <location>
        <begin position="514"/>
        <end position="532"/>
    </location>
</feature>
<protein>
    <submittedName>
        <fullName evidence="10">Lipase, putative</fullName>
    </submittedName>
</protein>
<feature type="chain" id="PRO_5003004620" evidence="7">
    <location>
        <begin position="17"/>
        <end position="1282"/>
    </location>
</feature>
<sequence>MMVCLTIFLDISFRICLPVFNAHYSKRRKGGSGMPIPTVTMGPDPISEPLLHDADRDEIPFCVTRNIGREMRRGSNSDSGNRWRQVEPVLELQIETLSTTSAGWFLNSWYGALVVALVLQSLVSFQWGMVNICDSSSVSIRNLDSWRSSCVERYEYQSAELNCSGTKVLVQACDPPPHSSHRAMLPSLLGCGAVPLSAPSYAEDSPGPNHDGMSMRSGGYIPKQRQQRLFNLRWVDRNVIDIPASKANRFPRVVFSLASPQDAISGDIPFKTYQLQVVLEKFPVHAPSEGDINVNSGTSRPATTGVYRYNTTTTCFRTTPRCSSVVLPQDVVVVGGNSRITLTIIGAVEELASVASMSSVGIAFQRSFYTIFTIACRYTLIVISGVHLIFFLYRIRRTQTIYEHYWVTALNVALILYLDPFFAAGVYDENGVELYRFFEYNVPNYFIAFLNCFIFALVGASINASGEVGETKRRLKGETVPGCDAPVFEEPSPRPGRPPATVPPDMPPSSPGGDPRDLQRKEKNSWTSEAHDSSVLLASPDGDRAALVRRRGMPLWVTVSITCYFVILVGLDVGRAFVENWDWGTVADCATFCCRYLASMFYTMLLLLVFASNVLLLWLKRNLGRQPYLETRPRQLACRVFIFVFASAMVYFVVQAVLIDLLYPHIVRIVVYQPFSQLAPVMVSSCFVSHITFVYTPTTASRRVPIRPNNPMWRRVVWSRQWYQWLQFHGGILYIFHNEEQERYFNFLQNKQRLAKVLHRRSGRVPVATEHEGVGPICSTAECVWNGDGPLGTYDAESSDSSDSSGGESSFSYNSSHNEDDDVASSGRGSRRRNWSRIRRGVSTLFERAECRFVEKSALLLDSLEGAILDPLQSLQLGGNRRVPFFNLEAAIDCLNLSWEAYAPLCSDVDASRRDADGGGNGTSSYCADCTPCAFPPETRGEGDSDKSTLDERAFLEGAVDSSAVTTVDNRPIDGDLQSFTVAREGSSTSVGPAMCTKQYGYKPIAVFEALDVVAVCAVMDTEFLHHRGKAPRIVIAFRGTANMSNARENIRVRQRPWREVDGVRQWWGLTKRARVHSGFLNIWISLKPAVLHTLHRFLKENSSTVYRVFCTGHSMGGAVACLCAYSVRRMLREIEYPLDEVTVYTFGQPPMGNAAFQTAYDKAIPRTFRVVNESDAVSLFSLFGGTHVGTEVDVNRHGNYICKPMFIEMLFRPTGGKGFALKNHTLAAYAQSLNAVADRNSGRECKVRCLQPYVRDVVDPSLSALSSAAANVSVEHQAANV</sequence>
<proteinExistence type="predicted"/>
<feature type="domain" description="Fungal lipase-type" evidence="8">
    <location>
        <begin position="1035"/>
        <end position="1180"/>
    </location>
</feature>
<evidence type="ECO:0000313" key="11">
    <source>
        <dbReference type="Proteomes" id="UP000002316"/>
    </source>
</evidence>
<dbReference type="PANTHER" id="PTHR45856:SF11">
    <property type="entry name" value="FUNGAL LIPASE-LIKE DOMAIN-CONTAINING PROTEIN"/>
    <property type="match status" value="1"/>
</dbReference>
<dbReference type="KEGG" id="tbg:TbgDal_III4210"/>
<feature type="region of interest" description="Disordered" evidence="5">
    <location>
        <begin position="794"/>
        <end position="830"/>
    </location>
</feature>
<feature type="transmembrane region" description="Helical" evidence="6">
    <location>
        <begin position="445"/>
        <end position="466"/>
    </location>
</feature>
<feature type="transmembrane region" description="Helical" evidence="6">
    <location>
        <begin position="368"/>
        <end position="393"/>
    </location>
</feature>
<dbReference type="VEuPathDB" id="TriTrypDB:Tbg972.3.4210"/>
<dbReference type="Pfam" id="PF06664">
    <property type="entry name" value="WLS-like_TM"/>
    <property type="match status" value="1"/>
</dbReference>
<feature type="signal peptide" evidence="7">
    <location>
        <begin position="1"/>
        <end position="16"/>
    </location>
</feature>
<dbReference type="Proteomes" id="UP000002316">
    <property type="component" value="Chromosome 3"/>
</dbReference>
<feature type="transmembrane region" description="Helical" evidence="6">
    <location>
        <begin position="640"/>
        <end position="663"/>
    </location>
</feature>
<keyword evidence="3 6" id="KW-1133">Transmembrane helix</keyword>
<dbReference type="RefSeq" id="XP_011772369.1">
    <property type="nucleotide sequence ID" value="XM_011774067.1"/>
</dbReference>
<keyword evidence="4 6" id="KW-0472">Membrane</keyword>
<evidence type="ECO:0000256" key="5">
    <source>
        <dbReference type="SAM" id="MobiDB-lite"/>
    </source>
</evidence>
<evidence type="ECO:0000313" key="10">
    <source>
        <dbReference type="EMBL" id="CBH10079.1"/>
    </source>
</evidence>
<dbReference type="InterPro" id="IPR029058">
    <property type="entry name" value="AB_hydrolase_fold"/>
</dbReference>
<feature type="transmembrane region" description="Helical" evidence="6">
    <location>
        <begin position="554"/>
        <end position="577"/>
    </location>
</feature>
<evidence type="ECO:0000259" key="8">
    <source>
        <dbReference type="Pfam" id="PF01764"/>
    </source>
</evidence>
<dbReference type="PANTHER" id="PTHR45856">
    <property type="entry name" value="ALPHA/BETA-HYDROLASES SUPERFAMILY PROTEIN"/>
    <property type="match status" value="1"/>
</dbReference>
<evidence type="ECO:0000256" key="1">
    <source>
        <dbReference type="ARBA" id="ARBA00004141"/>
    </source>
</evidence>
<dbReference type="InterPro" id="IPR047843">
    <property type="entry name" value="WLS-like_TM"/>
</dbReference>
<dbReference type="GeneID" id="23859217"/>
<name>C9ZL70_TRYB9</name>
<dbReference type="GO" id="GO:0006629">
    <property type="term" value="P:lipid metabolic process"/>
    <property type="evidence" value="ECO:0007669"/>
    <property type="project" value="InterPro"/>
</dbReference>
<evidence type="ECO:0000259" key="9">
    <source>
        <dbReference type="Pfam" id="PF06664"/>
    </source>
</evidence>
<dbReference type="CDD" id="cd00519">
    <property type="entry name" value="Lipase_3"/>
    <property type="match status" value="1"/>
</dbReference>
<dbReference type="Pfam" id="PF01764">
    <property type="entry name" value="Lipase_3"/>
    <property type="match status" value="1"/>
</dbReference>
<feature type="transmembrane region" description="Helical" evidence="6">
    <location>
        <begin position="597"/>
        <end position="619"/>
    </location>
</feature>
<evidence type="ECO:0000256" key="4">
    <source>
        <dbReference type="ARBA" id="ARBA00023136"/>
    </source>
</evidence>
<dbReference type="EMBL" id="FN554966">
    <property type="protein sequence ID" value="CBH10079.1"/>
    <property type="molecule type" value="Genomic_DNA"/>
</dbReference>
<evidence type="ECO:0000256" key="6">
    <source>
        <dbReference type="SAM" id="Phobius"/>
    </source>
</evidence>
<accession>C9ZL70</accession>
<dbReference type="OrthoDB" id="345705at2759"/>
<keyword evidence="7" id="KW-0732">Signal</keyword>
<dbReference type="SUPFAM" id="SSF53474">
    <property type="entry name" value="alpha/beta-Hydrolases"/>
    <property type="match status" value="1"/>
</dbReference>
<organism evidence="10 11">
    <name type="scientific">Trypanosoma brucei gambiense (strain MHOM/CI/86/DAL972)</name>
    <dbReference type="NCBI Taxonomy" id="679716"/>
    <lineage>
        <taxon>Eukaryota</taxon>
        <taxon>Discoba</taxon>
        <taxon>Euglenozoa</taxon>
        <taxon>Kinetoplastea</taxon>
        <taxon>Metakinetoplastina</taxon>
        <taxon>Trypanosomatida</taxon>
        <taxon>Trypanosomatidae</taxon>
        <taxon>Trypanosoma</taxon>
    </lineage>
</organism>
<reference evidence="11" key="1">
    <citation type="journal article" date="2010" name="PLoS Negl. Trop. Dis.">
        <title>The genome sequence of Trypanosoma brucei gambiense, causative agent of chronic human african trypanosomiasis.</title>
        <authorList>
            <person name="Jackson A.P."/>
            <person name="Sanders M."/>
            <person name="Berry A."/>
            <person name="McQuillan J."/>
            <person name="Aslett M.A."/>
            <person name="Quail M.A."/>
            <person name="Chukualim B."/>
            <person name="Capewell P."/>
            <person name="MacLeod A."/>
            <person name="Melville S.E."/>
            <person name="Gibson W."/>
            <person name="Barry J.D."/>
            <person name="Berriman M."/>
            <person name="Hertz-Fowler C."/>
        </authorList>
    </citation>
    <scope>NUCLEOTIDE SEQUENCE [LARGE SCALE GENOMIC DNA]</scope>
    <source>
        <strain evidence="11">MHOM/CI/86/DAL972</strain>
    </source>
</reference>
<evidence type="ECO:0000256" key="3">
    <source>
        <dbReference type="ARBA" id="ARBA00022989"/>
    </source>
</evidence>
<gene>
    <name evidence="10" type="ORF">TbgDal_III4210</name>
</gene>
<feature type="compositionally biased region" description="Pro residues" evidence="5">
    <location>
        <begin position="493"/>
        <end position="510"/>
    </location>
</feature>
<dbReference type="InterPro" id="IPR051218">
    <property type="entry name" value="Sec_MonoDiacylglyc_Lipase"/>
</dbReference>
<evidence type="ECO:0000256" key="7">
    <source>
        <dbReference type="SAM" id="SignalP"/>
    </source>
</evidence>
<comment type="subcellular location">
    <subcellularLocation>
        <location evidence="1">Membrane</location>
        <topology evidence="1">Multi-pass membrane protein</topology>
    </subcellularLocation>
</comment>
<feature type="compositionally biased region" description="Low complexity" evidence="5">
    <location>
        <begin position="799"/>
        <end position="816"/>
    </location>
</feature>
<feature type="domain" description="Wntless-like transmembrane" evidence="9">
    <location>
        <begin position="368"/>
        <end position="460"/>
    </location>
</feature>
<dbReference type="Gene3D" id="3.40.50.1820">
    <property type="entry name" value="alpha/beta hydrolase"/>
    <property type="match status" value="1"/>
</dbReference>
<evidence type="ECO:0000256" key="2">
    <source>
        <dbReference type="ARBA" id="ARBA00022692"/>
    </source>
</evidence>